<dbReference type="InterPro" id="IPR051812">
    <property type="entry name" value="SPI_LacAB/RpiB"/>
</dbReference>
<reference evidence="3" key="1">
    <citation type="submission" date="2018-05" db="EMBL/GenBank/DDBJ databases">
        <authorList>
            <person name="Lanie J.A."/>
            <person name="Ng W.-L."/>
            <person name="Kazmierczak K.M."/>
            <person name="Andrzejewski T.M."/>
            <person name="Davidsen T.M."/>
            <person name="Wayne K.J."/>
            <person name="Tettelin H."/>
            <person name="Glass J.I."/>
            <person name="Rusch D."/>
            <person name="Podicherti R."/>
            <person name="Tsui H.-C.T."/>
            <person name="Winkler M.E."/>
        </authorList>
    </citation>
    <scope>NUCLEOTIDE SEQUENCE</scope>
</reference>
<sequence>MKVAIGADHGGYELKSEIAKLLKSLGHEIMDEGAHEFDPQDDFPDFAAPVASAVQAGNAERGIIICGSGVGATITANKFPGVRAGLCHDTYSAGQGVRHDDMNVLCLGARVVGVSLAEDLVKSFINAQLEVNEPRFQRRLDKVTAIEKNQLSNQ</sequence>
<dbReference type="GO" id="GO:0016853">
    <property type="term" value="F:isomerase activity"/>
    <property type="evidence" value="ECO:0007669"/>
    <property type="project" value="UniProtKB-KW"/>
</dbReference>
<accession>A0A381P5W9</accession>
<dbReference type="Gene3D" id="3.40.1400.10">
    <property type="entry name" value="Sugar-phosphate isomerase, RpiB/LacA/LacB"/>
    <property type="match status" value="1"/>
</dbReference>
<dbReference type="AlphaFoldDB" id="A0A381P5W9"/>
<gene>
    <name evidence="3" type="ORF">METZ01_LOCUS14838</name>
</gene>
<dbReference type="InterPro" id="IPR004785">
    <property type="entry name" value="RpiB"/>
</dbReference>
<dbReference type="PANTHER" id="PTHR43732">
    <property type="entry name" value="RIBOSE 5-PHOSPHATE ISOMERASE-RELATED"/>
    <property type="match status" value="1"/>
</dbReference>
<keyword evidence="2" id="KW-0413">Isomerase</keyword>
<name>A0A381P5W9_9ZZZZ</name>
<dbReference type="PANTHER" id="PTHR43732:SF1">
    <property type="entry name" value="RIBOSE 5-PHOSPHATE ISOMERASE"/>
    <property type="match status" value="1"/>
</dbReference>
<dbReference type="SUPFAM" id="SSF89623">
    <property type="entry name" value="Ribose/Galactose isomerase RpiB/AlsB"/>
    <property type="match status" value="1"/>
</dbReference>
<evidence type="ECO:0000313" key="3">
    <source>
        <dbReference type="EMBL" id="SUZ61984.1"/>
    </source>
</evidence>
<evidence type="ECO:0008006" key="4">
    <source>
        <dbReference type="Google" id="ProtNLM"/>
    </source>
</evidence>
<evidence type="ECO:0000256" key="2">
    <source>
        <dbReference type="ARBA" id="ARBA00023235"/>
    </source>
</evidence>
<proteinExistence type="inferred from homology"/>
<dbReference type="InterPro" id="IPR003500">
    <property type="entry name" value="RpiB_LacA_LacB"/>
</dbReference>
<dbReference type="NCBIfam" id="TIGR01120">
    <property type="entry name" value="rpiB"/>
    <property type="match status" value="1"/>
</dbReference>
<comment type="similarity">
    <text evidence="1">Belongs to the LacAB/RpiB family.</text>
</comment>
<dbReference type="EMBL" id="UINC01000840">
    <property type="protein sequence ID" value="SUZ61984.1"/>
    <property type="molecule type" value="Genomic_DNA"/>
</dbReference>
<dbReference type="Pfam" id="PF02502">
    <property type="entry name" value="LacAB_rpiB"/>
    <property type="match status" value="1"/>
</dbReference>
<dbReference type="InterPro" id="IPR036569">
    <property type="entry name" value="RpiB_LacA_LacB_sf"/>
</dbReference>
<evidence type="ECO:0000256" key="1">
    <source>
        <dbReference type="ARBA" id="ARBA00008754"/>
    </source>
</evidence>
<organism evidence="3">
    <name type="scientific">marine metagenome</name>
    <dbReference type="NCBI Taxonomy" id="408172"/>
    <lineage>
        <taxon>unclassified sequences</taxon>
        <taxon>metagenomes</taxon>
        <taxon>ecological metagenomes</taxon>
    </lineage>
</organism>
<dbReference type="NCBIfam" id="NF004051">
    <property type="entry name" value="PRK05571.1"/>
    <property type="match status" value="1"/>
</dbReference>
<dbReference type="PIRSF" id="PIRSF005384">
    <property type="entry name" value="RpiB_LacA_B"/>
    <property type="match status" value="1"/>
</dbReference>
<protein>
    <recommendedName>
        <fullName evidence="4">Ribose 5-phosphate isomerase B</fullName>
    </recommendedName>
</protein>
<dbReference type="NCBIfam" id="TIGR00689">
    <property type="entry name" value="rpiB_lacA_lacB"/>
    <property type="match status" value="1"/>
</dbReference>
<dbReference type="GO" id="GO:0005975">
    <property type="term" value="P:carbohydrate metabolic process"/>
    <property type="evidence" value="ECO:0007669"/>
    <property type="project" value="InterPro"/>
</dbReference>